<reference evidence="2 3" key="1">
    <citation type="journal article" date="2012" name="Front. Microbiol.">
        <title>Redundancy and modularity in membrane-associated dissimilatory nitrate reduction in Bacillus.</title>
        <authorList>
            <person name="Heylen K."/>
            <person name="Keltjens J."/>
        </authorList>
    </citation>
    <scope>NUCLEOTIDE SEQUENCE [LARGE SCALE GENOMIC DNA]</scope>
    <source>
        <strain evidence="3">LMG 21833T</strain>
    </source>
</reference>
<protein>
    <recommendedName>
        <fullName evidence="4">Peptidase</fullName>
    </recommendedName>
</protein>
<evidence type="ECO:0000256" key="1">
    <source>
        <dbReference type="SAM" id="Phobius"/>
    </source>
</evidence>
<keyword evidence="1" id="KW-0472">Membrane</keyword>
<evidence type="ECO:0008006" key="4">
    <source>
        <dbReference type="Google" id="ProtNLM"/>
    </source>
</evidence>
<evidence type="ECO:0000313" key="2">
    <source>
        <dbReference type="EMBL" id="EKN66107.1"/>
    </source>
</evidence>
<gene>
    <name evidence="2" type="ORF">BABA_16892</name>
</gene>
<sequence length="391" mass="45566">MNLTFDSRLLLVPINFRKDKKNYIIEDAASGEFYEMPGICIEAINLMIQGEHLGEIERKLKMTYPNEEVDLLDFAQQLLELQLIEEIDGVKVARQVYQKEPLGFLSISPKIGKFFFNKFSYPIYLILFIVNLILFIVNPSLFPHYEDIFVFDIMVLNVVVWLTLAFILVLIHEFGHTLAMRAYNLPTKLEIGHRLFFVVFETNMSSIWKLASKDRNVLFLAGLCFDMVALFIALICQLIFSNSLTLGLSTLAIFDIFMRIVFQCFVYMKTDLYFVFENITGCYNLMENANKTIRKWLPILKFNSKDEVEFESERKTIFLYSIFCIVGVGLTLFLYGKYYIPEMIHAAKILLPGYLQSPTSLVFWDAVVFTLQVGIFLLLLLNSWRKKYLKH</sequence>
<dbReference type="Proteomes" id="UP000006316">
    <property type="component" value="Unassembled WGS sequence"/>
</dbReference>
<feature type="transmembrane region" description="Helical" evidence="1">
    <location>
        <begin position="360"/>
        <end position="381"/>
    </location>
</feature>
<feature type="transmembrane region" description="Helical" evidence="1">
    <location>
        <begin position="123"/>
        <end position="142"/>
    </location>
</feature>
<name>K6D0V6_9BACI</name>
<accession>K6D0V6</accession>
<comment type="caution">
    <text evidence="2">The sequence shown here is derived from an EMBL/GenBank/DDBJ whole genome shotgun (WGS) entry which is preliminary data.</text>
</comment>
<keyword evidence="1" id="KW-0812">Transmembrane</keyword>
<proteinExistence type="predicted"/>
<dbReference type="STRING" id="1117379.BABA_16892"/>
<feature type="transmembrane region" description="Helical" evidence="1">
    <location>
        <begin position="246"/>
        <end position="268"/>
    </location>
</feature>
<dbReference type="AlphaFoldDB" id="K6D0V6"/>
<feature type="transmembrane region" description="Helical" evidence="1">
    <location>
        <begin position="217"/>
        <end position="240"/>
    </location>
</feature>
<dbReference type="RefSeq" id="WP_007086374.1">
    <property type="nucleotide sequence ID" value="NZ_AJLS01000121.1"/>
</dbReference>
<dbReference type="EMBL" id="AJLS01000121">
    <property type="protein sequence ID" value="EKN66107.1"/>
    <property type="molecule type" value="Genomic_DNA"/>
</dbReference>
<dbReference type="OrthoDB" id="140324at2"/>
<organism evidence="2 3">
    <name type="scientific">Neobacillus bataviensis LMG 21833</name>
    <dbReference type="NCBI Taxonomy" id="1117379"/>
    <lineage>
        <taxon>Bacteria</taxon>
        <taxon>Bacillati</taxon>
        <taxon>Bacillota</taxon>
        <taxon>Bacilli</taxon>
        <taxon>Bacillales</taxon>
        <taxon>Bacillaceae</taxon>
        <taxon>Neobacillus</taxon>
    </lineage>
</organism>
<feature type="transmembrane region" description="Helical" evidence="1">
    <location>
        <begin position="317"/>
        <end position="340"/>
    </location>
</feature>
<dbReference type="eggNOG" id="COG1994">
    <property type="taxonomic scope" value="Bacteria"/>
</dbReference>
<keyword evidence="1" id="KW-1133">Transmembrane helix</keyword>
<evidence type="ECO:0000313" key="3">
    <source>
        <dbReference type="Proteomes" id="UP000006316"/>
    </source>
</evidence>
<dbReference type="PATRIC" id="fig|1117379.3.peg.3505"/>
<keyword evidence="3" id="KW-1185">Reference proteome</keyword>
<feature type="transmembrane region" description="Helical" evidence="1">
    <location>
        <begin position="148"/>
        <end position="171"/>
    </location>
</feature>